<reference evidence="1" key="1">
    <citation type="submission" date="2023-06" db="EMBL/GenBank/DDBJ databases">
        <authorList>
            <consortium name="Lawrence Berkeley National Laboratory"/>
            <person name="Ahrendt S."/>
            <person name="Sahu N."/>
            <person name="Indic B."/>
            <person name="Wong-Bajracharya J."/>
            <person name="Merenyi Z."/>
            <person name="Ke H.-M."/>
            <person name="Monk M."/>
            <person name="Kocsube S."/>
            <person name="Drula E."/>
            <person name="Lipzen A."/>
            <person name="Balint B."/>
            <person name="Henrissat B."/>
            <person name="Andreopoulos B."/>
            <person name="Martin F.M."/>
            <person name="Harder C.B."/>
            <person name="Rigling D."/>
            <person name="Ford K.L."/>
            <person name="Foster G.D."/>
            <person name="Pangilinan J."/>
            <person name="Papanicolaou A."/>
            <person name="Barry K."/>
            <person name="LaButti K."/>
            <person name="Viragh M."/>
            <person name="Koriabine M."/>
            <person name="Yan M."/>
            <person name="Riley R."/>
            <person name="Champramary S."/>
            <person name="Plett K.L."/>
            <person name="Tsai I.J."/>
            <person name="Slot J."/>
            <person name="Sipos G."/>
            <person name="Plett J."/>
            <person name="Nagy L.G."/>
            <person name="Grigoriev I.V."/>
        </authorList>
    </citation>
    <scope>NUCLEOTIDE SEQUENCE</scope>
    <source>
        <strain evidence="1">FPL87.14</strain>
    </source>
</reference>
<keyword evidence="2" id="KW-1185">Reference proteome</keyword>
<organism evidence="1 2">
    <name type="scientific">Armillaria borealis</name>
    <dbReference type="NCBI Taxonomy" id="47425"/>
    <lineage>
        <taxon>Eukaryota</taxon>
        <taxon>Fungi</taxon>
        <taxon>Dikarya</taxon>
        <taxon>Basidiomycota</taxon>
        <taxon>Agaricomycotina</taxon>
        <taxon>Agaricomycetes</taxon>
        <taxon>Agaricomycetidae</taxon>
        <taxon>Agaricales</taxon>
        <taxon>Marasmiineae</taxon>
        <taxon>Physalacriaceae</taxon>
        <taxon>Armillaria</taxon>
    </lineage>
</organism>
<accession>A0AA39IWE0</accession>
<evidence type="ECO:0000313" key="2">
    <source>
        <dbReference type="Proteomes" id="UP001175226"/>
    </source>
</evidence>
<dbReference type="Proteomes" id="UP001175226">
    <property type="component" value="Unassembled WGS sequence"/>
</dbReference>
<name>A0AA39IWE0_9AGAR</name>
<sequence>MALVLHKGVFGLSGCEGASAGKLDETYAPHSYLARNMEGLIKSHGTRGEDVVPSEVASKSRSRVRVKIGSDLIPGPATLRSFEWPYLNASGSFKRPATKAIDEHVSPKDCPEELDGNGQDVLLPVLHFG</sequence>
<gene>
    <name evidence="1" type="ORF">EV421DRAFT_1743529</name>
</gene>
<protein>
    <submittedName>
        <fullName evidence="1">Uncharacterized protein</fullName>
    </submittedName>
</protein>
<dbReference type="EMBL" id="JAUEPT010000127">
    <property type="protein sequence ID" value="KAK0430964.1"/>
    <property type="molecule type" value="Genomic_DNA"/>
</dbReference>
<evidence type="ECO:0000313" key="1">
    <source>
        <dbReference type="EMBL" id="KAK0430964.1"/>
    </source>
</evidence>
<dbReference type="AlphaFoldDB" id="A0AA39IWE0"/>
<proteinExistence type="predicted"/>
<comment type="caution">
    <text evidence="1">The sequence shown here is derived from an EMBL/GenBank/DDBJ whole genome shotgun (WGS) entry which is preliminary data.</text>
</comment>